<reference evidence="3 4" key="1">
    <citation type="submission" date="2024-09" db="EMBL/GenBank/DDBJ databases">
        <authorList>
            <person name="Sun Q."/>
            <person name="Mori K."/>
        </authorList>
    </citation>
    <scope>NUCLEOTIDE SEQUENCE [LARGE SCALE GENOMIC DNA]</scope>
    <source>
        <strain evidence="3 4">NCAIM B.02604</strain>
    </source>
</reference>
<keyword evidence="4" id="KW-1185">Reference proteome</keyword>
<proteinExistence type="predicted"/>
<dbReference type="Proteomes" id="UP001589862">
    <property type="component" value="Unassembled WGS sequence"/>
</dbReference>
<dbReference type="RefSeq" id="WP_377458135.1">
    <property type="nucleotide sequence ID" value="NZ_JBHLUB010000004.1"/>
</dbReference>
<evidence type="ECO:0000259" key="2">
    <source>
        <dbReference type="Pfam" id="PF07811"/>
    </source>
</evidence>
<protein>
    <submittedName>
        <fullName evidence="3">TadE family protein</fullName>
    </submittedName>
</protein>
<keyword evidence="1" id="KW-0472">Membrane</keyword>
<dbReference type="Pfam" id="PF07811">
    <property type="entry name" value="TadE"/>
    <property type="match status" value="1"/>
</dbReference>
<dbReference type="EMBL" id="JBHLUB010000004">
    <property type="protein sequence ID" value="MFC0581444.1"/>
    <property type="molecule type" value="Genomic_DNA"/>
</dbReference>
<accession>A0ABV6P8I4</accession>
<name>A0ABV6P8I4_9MICC</name>
<evidence type="ECO:0000313" key="4">
    <source>
        <dbReference type="Proteomes" id="UP001589862"/>
    </source>
</evidence>
<gene>
    <name evidence="3" type="ORF">ACFFFR_03430</name>
</gene>
<evidence type="ECO:0000313" key="3">
    <source>
        <dbReference type="EMBL" id="MFC0581444.1"/>
    </source>
</evidence>
<organism evidence="3 4">
    <name type="scientific">Micrococcoides hystricis</name>
    <dbReference type="NCBI Taxonomy" id="1572761"/>
    <lineage>
        <taxon>Bacteria</taxon>
        <taxon>Bacillati</taxon>
        <taxon>Actinomycetota</taxon>
        <taxon>Actinomycetes</taxon>
        <taxon>Micrococcales</taxon>
        <taxon>Micrococcaceae</taxon>
        <taxon>Micrococcoides</taxon>
    </lineage>
</organism>
<comment type="caution">
    <text evidence="3">The sequence shown here is derived from an EMBL/GenBank/DDBJ whole genome shotgun (WGS) entry which is preliminary data.</text>
</comment>
<keyword evidence="1" id="KW-0812">Transmembrane</keyword>
<dbReference type="InterPro" id="IPR012495">
    <property type="entry name" value="TadE-like_dom"/>
</dbReference>
<keyword evidence="1" id="KW-1133">Transmembrane helix</keyword>
<sequence>MSKLAAKLRHAVNREDGASTAEFVMTSTLLTLIVVSVLQLGIILYARTIMMDAASAGARHAVLIDRSLADGISRSESLLASSLPADLGTSVVGTQSADRVSVTVAGKVPMLGLLPSPVEVSFTGHAYTYFD</sequence>
<feature type="domain" description="TadE-like" evidence="2">
    <location>
        <begin position="17"/>
        <end position="59"/>
    </location>
</feature>
<evidence type="ECO:0000256" key="1">
    <source>
        <dbReference type="SAM" id="Phobius"/>
    </source>
</evidence>
<feature type="transmembrane region" description="Helical" evidence="1">
    <location>
        <begin position="23"/>
        <end position="46"/>
    </location>
</feature>